<keyword evidence="1" id="KW-0732">Signal</keyword>
<evidence type="ECO:0000313" key="2">
    <source>
        <dbReference type="EMBL" id="SDD83452.1"/>
    </source>
</evidence>
<dbReference type="RefSeq" id="WP_090392052.1">
    <property type="nucleotide sequence ID" value="NZ_FMZO01000014.1"/>
</dbReference>
<dbReference type="PROSITE" id="PS51257">
    <property type="entry name" value="PROKAR_LIPOPROTEIN"/>
    <property type="match status" value="1"/>
</dbReference>
<dbReference type="AlphaFoldDB" id="A0A1G6XZI4"/>
<name>A0A1G6XZI4_NIADE</name>
<proteinExistence type="predicted"/>
<dbReference type="EMBL" id="FMZO01000014">
    <property type="protein sequence ID" value="SDD83452.1"/>
    <property type="molecule type" value="Genomic_DNA"/>
</dbReference>
<reference evidence="3" key="1">
    <citation type="submission" date="2016-10" db="EMBL/GenBank/DDBJ databases">
        <authorList>
            <person name="Varghese N."/>
            <person name="Submissions S."/>
        </authorList>
    </citation>
    <scope>NUCLEOTIDE SEQUENCE [LARGE SCALE GENOMIC DNA]</scope>
    <source>
        <strain evidence="3">DSM 25811 / CCM 8410 / LMG 26954 / E90</strain>
    </source>
</reference>
<evidence type="ECO:0000256" key="1">
    <source>
        <dbReference type="SAM" id="SignalP"/>
    </source>
</evidence>
<gene>
    <name evidence="2" type="ORF">SAMN04487894_11475</name>
</gene>
<evidence type="ECO:0008006" key="4">
    <source>
        <dbReference type="Google" id="ProtNLM"/>
    </source>
</evidence>
<feature type="signal peptide" evidence="1">
    <location>
        <begin position="1"/>
        <end position="23"/>
    </location>
</feature>
<dbReference type="Proteomes" id="UP000198757">
    <property type="component" value="Unassembled WGS sequence"/>
</dbReference>
<accession>A0A1G6XZI4</accession>
<sequence length="232" mass="25694">MKKTNKLLLKTLLFLVSAPLIIAACKKTGTEKENNSTSNVYKGWGSSVADPEGTALHFPQGIELVQAKVAPEEYEEESECTRREYGMERVSGLGLDGKVTLCVNFRNTTSAPINVTLPPGLIFISTDIKKQNGLLSEKVTFEVPAKQVYFHQLNLHCINIAREPARKKDLQFRLGPVTNVQLALDLLKFLETKDLHKNPEETGAVIGTALANVQQGRFSKYILGELDKLPNK</sequence>
<dbReference type="OrthoDB" id="679894at2"/>
<evidence type="ECO:0000313" key="3">
    <source>
        <dbReference type="Proteomes" id="UP000198757"/>
    </source>
</evidence>
<organism evidence="2 3">
    <name type="scientific">Niabella drilacis (strain DSM 25811 / CCM 8410 / CCUG 62505 / LMG 26954 / E90)</name>
    <dbReference type="NCBI Taxonomy" id="1285928"/>
    <lineage>
        <taxon>Bacteria</taxon>
        <taxon>Pseudomonadati</taxon>
        <taxon>Bacteroidota</taxon>
        <taxon>Chitinophagia</taxon>
        <taxon>Chitinophagales</taxon>
        <taxon>Chitinophagaceae</taxon>
        <taxon>Niabella</taxon>
    </lineage>
</organism>
<protein>
    <recommendedName>
        <fullName evidence="4">DUF4352 domain-containing protein</fullName>
    </recommendedName>
</protein>
<feature type="chain" id="PRO_5011700966" description="DUF4352 domain-containing protein" evidence="1">
    <location>
        <begin position="24"/>
        <end position="232"/>
    </location>
</feature>
<keyword evidence="3" id="KW-1185">Reference proteome</keyword>